<dbReference type="PROSITE" id="PS51318">
    <property type="entry name" value="TAT"/>
    <property type="match status" value="1"/>
</dbReference>
<dbReference type="AlphaFoldDB" id="A0A5C5Y3E4"/>
<evidence type="ECO:0000313" key="3">
    <source>
        <dbReference type="Proteomes" id="UP000317238"/>
    </source>
</evidence>
<evidence type="ECO:0008006" key="4">
    <source>
        <dbReference type="Google" id="ProtNLM"/>
    </source>
</evidence>
<accession>A0A5C5Y3E4</accession>
<feature type="region of interest" description="Disordered" evidence="1">
    <location>
        <begin position="264"/>
        <end position="287"/>
    </location>
</feature>
<gene>
    <name evidence="2" type="ORF">Pan14r_25910</name>
</gene>
<dbReference type="Proteomes" id="UP000317238">
    <property type="component" value="Unassembled WGS sequence"/>
</dbReference>
<protein>
    <recommendedName>
        <fullName evidence="4">Secreted protein containing DUF1552</fullName>
    </recommendedName>
</protein>
<dbReference type="EMBL" id="SJPL01000001">
    <property type="protein sequence ID" value="TWT70286.1"/>
    <property type="molecule type" value="Genomic_DNA"/>
</dbReference>
<feature type="compositionally biased region" description="Basic and acidic residues" evidence="1">
    <location>
        <begin position="264"/>
        <end position="277"/>
    </location>
</feature>
<evidence type="ECO:0000256" key="1">
    <source>
        <dbReference type="SAM" id="MobiDB-lite"/>
    </source>
</evidence>
<dbReference type="InterPro" id="IPR011447">
    <property type="entry name" value="DUF1552"/>
</dbReference>
<dbReference type="InterPro" id="IPR006311">
    <property type="entry name" value="TAT_signal"/>
</dbReference>
<keyword evidence="3" id="KW-1185">Reference proteome</keyword>
<reference evidence="2 3" key="1">
    <citation type="submission" date="2019-02" db="EMBL/GenBank/DDBJ databases">
        <title>Deep-cultivation of Planctomycetes and their phenomic and genomic characterization uncovers novel biology.</title>
        <authorList>
            <person name="Wiegand S."/>
            <person name="Jogler M."/>
            <person name="Boedeker C."/>
            <person name="Pinto D."/>
            <person name="Vollmers J."/>
            <person name="Rivas-Marin E."/>
            <person name="Kohn T."/>
            <person name="Peeters S.H."/>
            <person name="Heuer A."/>
            <person name="Rast P."/>
            <person name="Oberbeckmann S."/>
            <person name="Bunk B."/>
            <person name="Jeske O."/>
            <person name="Meyerdierks A."/>
            <person name="Storesund J.E."/>
            <person name="Kallscheuer N."/>
            <person name="Luecker S."/>
            <person name="Lage O.M."/>
            <person name="Pohl T."/>
            <person name="Merkel B.J."/>
            <person name="Hornburger P."/>
            <person name="Mueller R.-W."/>
            <person name="Bruemmer F."/>
            <person name="Labrenz M."/>
            <person name="Spormann A.M."/>
            <person name="Op Den Camp H."/>
            <person name="Overmann J."/>
            <person name="Amann R."/>
            <person name="Jetten M.S.M."/>
            <person name="Mascher T."/>
            <person name="Medema M.H."/>
            <person name="Devos D.P."/>
            <person name="Kaster A.-K."/>
            <person name="Ovreas L."/>
            <person name="Rohde M."/>
            <person name="Galperin M.Y."/>
            <person name="Jogler C."/>
        </authorList>
    </citation>
    <scope>NUCLEOTIDE SEQUENCE [LARGE SCALE GENOMIC DNA]</scope>
    <source>
        <strain evidence="2 3">Pan14r</strain>
    </source>
</reference>
<proteinExistence type="predicted"/>
<evidence type="ECO:0000313" key="2">
    <source>
        <dbReference type="EMBL" id="TWT70286.1"/>
    </source>
</evidence>
<dbReference type="Pfam" id="PF07586">
    <property type="entry name" value="HXXSHH"/>
    <property type="match status" value="1"/>
</dbReference>
<name>A0A5C5Y3E4_9PLAN</name>
<organism evidence="2 3">
    <name type="scientific">Crateriforma conspicua</name>
    <dbReference type="NCBI Taxonomy" id="2527996"/>
    <lineage>
        <taxon>Bacteria</taxon>
        <taxon>Pseudomonadati</taxon>
        <taxon>Planctomycetota</taxon>
        <taxon>Planctomycetia</taxon>
        <taxon>Planctomycetales</taxon>
        <taxon>Planctomycetaceae</taxon>
        <taxon>Crateriforma</taxon>
    </lineage>
</organism>
<sequence>MTEPMQLRDRTTRGSKRFGRSRREFLRTLGISAAAAPFALSLPSLGWAGSNVGNPKKRIVFVFSPNGVIPKHFWPDNKGADYDVKRILEPLAGFQSRMTTLHGVNNQIRGDGDGHMRGIGCLLTGIELFPGDVQGGSDTPAGWSMGISVDQKIKNHLQANEQTRTRYGSLEFGVMVPDRADTWTRLSYAGPNQPVAPIDNPYQMFDRLYGKTHDRELLGSVLDGVVDDLRRLKKVVSSEDYQLLEDHLAMVRKVESDLKIERESIQRSSEQETKDLGHAVPELTPNVEEENDNMPEITRMQIELLTSAFRSDFARVATFQITNSVGNPKMRWLDIDESHHSLSHEPDSNAEAYEKLIRINTWYAEQVAALAKRLDETPEPGADGSMLDHTTIVWTNELGKGNSHTRNNIPFVFVGDGLGFKTGQAMEFGGVPHNRLLMSFLQAFDCPQESFGNPDFCGDGVLSDLFA</sequence>
<comment type="caution">
    <text evidence="2">The sequence shown here is derived from an EMBL/GenBank/DDBJ whole genome shotgun (WGS) entry which is preliminary data.</text>
</comment>
<dbReference type="RefSeq" id="WP_231131180.1">
    <property type="nucleotide sequence ID" value="NZ_CP036319.1"/>
</dbReference>